<dbReference type="PANTHER" id="PTHR28620">
    <property type="entry name" value="CENTROMERE PROTEIN V"/>
    <property type="match status" value="1"/>
</dbReference>
<dbReference type="GO" id="GO:0046872">
    <property type="term" value="F:metal ion binding"/>
    <property type="evidence" value="ECO:0007669"/>
    <property type="project" value="UniProtKB-KW"/>
</dbReference>
<proteinExistence type="inferred from homology"/>
<keyword evidence="6" id="KW-1185">Reference proteome</keyword>
<sequence>MIKGSCLCGAVHWTFDGQPDGATACNCTACRRYGTLWAYDYENEGIHVTGQTRPFVRGTALEFHFCPTCGCIAFWRGLRIDELGRRRIAVNLRLAEPEAVAAIPIDHFDGLDTFDDLPRDGRCVADYWF</sequence>
<protein>
    <submittedName>
        <fullName evidence="5">GFA family protein</fullName>
    </submittedName>
</protein>
<feature type="domain" description="CENP-V/GFA" evidence="4">
    <location>
        <begin position="2"/>
        <end position="120"/>
    </location>
</feature>
<keyword evidence="2" id="KW-0479">Metal-binding</keyword>
<evidence type="ECO:0000256" key="1">
    <source>
        <dbReference type="ARBA" id="ARBA00005495"/>
    </source>
</evidence>
<dbReference type="Proteomes" id="UP000446768">
    <property type="component" value="Unassembled WGS sequence"/>
</dbReference>
<reference evidence="5 6" key="1">
    <citation type="submission" date="2019-11" db="EMBL/GenBank/DDBJ databases">
        <title>Novel species isolated from a subtropical stream in China.</title>
        <authorList>
            <person name="Lu H."/>
        </authorList>
    </citation>
    <scope>NUCLEOTIDE SEQUENCE [LARGE SCALE GENOMIC DNA]</scope>
    <source>
        <strain evidence="5 6">FT92W</strain>
    </source>
</reference>
<gene>
    <name evidence="5" type="ORF">GJ700_15495</name>
</gene>
<evidence type="ECO:0000313" key="5">
    <source>
        <dbReference type="EMBL" id="MRV73113.1"/>
    </source>
</evidence>
<evidence type="ECO:0000256" key="3">
    <source>
        <dbReference type="ARBA" id="ARBA00022833"/>
    </source>
</evidence>
<comment type="similarity">
    <text evidence="1">Belongs to the Gfa family.</text>
</comment>
<evidence type="ECO:0000256" key="2">
    <source>
        <dbReference type="ARBA" id="ARBA00022723"/>
    </source>
</evidence>
<evidence type="ECO:0000259" key="4">
    <source>
        <dbReference type="PROSITE" id="PS51891"/>
    </source>
</evidence>
<evidence type="ECO:0000313" key="6">
    <source>
        <dbReference type="Proteomes" id="UP000446768"/>
    </source>
</evidence>
<accession>A0A7X2LTL4</accession>
<dbReference type="PANTHER" id="PTHR28620:SF1">
    <property type="entry name" value="CENP-V_GFA DOMAIN-CONTAINING PROTEIN"/>
    <property type="match status" value="1"/>
</dbReference>
<dbReference type="PROSITE" id="PS51891">
    <property type="entry name" value="CENP_V_GFA"/>
    <property type="match status" value="1"/>
</dbReference>
<dbReference type="InterPro" id="IPR006913">
    <property type="entry name" value="CENP-V/GFA"/>
</dbReference>
<dbReference type="SUPFAM" id="SSF51316">
    <property type="entry name" value="Mss4-like"/>
    <property type="match status" value="1"/>
</dbReference>
<dbReference type="EMBL" id="WKJJ01000009">
    <property type="protein sequence ID" value="MRV73113.1"/>
    <property type="molecule type" value="Genomic_DNA"/>
</dbReference>
<name>A0A7X2LTL4_9BURK</name>
<dbReference type="InterPro" id="IPR011057">
    <property type="entry name" value="Mss4-like_sf"/>
</dbReference>
<dbReference type="Pfam" id="PF04828">
    <property type="entry name" value="GFA"/>
    <property type="match status" value="1"/>
</dbReference>
<dbReference type="GO" id="GO:0016846">
    <property type="term" value="F:carbon-sulfur lyase activity"/>
    <property type="evidence" value="ECO:0007669"/>
    <property type="project" value="InterPro"/>
</dbReference>
<keyword evidence="3" id="KW-0862">Zinc</keyword>
<dbReference type="InterPro" id="IPR052355">
    <property type="entry name" value="CENP-V-like"/>
</dbReference>
<dbReference type="RefSeq" id="WP_154375377.1">
    <property type="nucleotide sequence ID" value="NZ_WKJJ01000009.1"/>
</dbReference>
<dbReference type="AlphaFoldDB" id="A0A7X2LTL4"/>
<organism evidence="5 6">
    <name type="scientific">Pseudoduganella rivuli</name>
    <dbReference type="NCBI Taxonomy" id="2666085"/>
    <lineage>
        <taxon>Bacteria</taxon>
        <taxon>Pseudomonadati</taxon>
        <taxon>Pseudomonadota</taxon>
        <taxon>Betaproteobacteria</taxon>
        <taxon>Burkholderiales</taxon>
        <taxon>Oxalobacteraceae</taxon>
        <taxon>Telluria group</taxon>
        <taxon>Pseudoduganella</taxon>
    </lineage>
</organism>
<comment type="caution">
    <text evidence="5">The sequence shown here is derived from an EMBL/GenBank/DDBJ whole genome shotgun (WGS) entry which is preliminary data.</text>
</comment>
<dbReference type="Gene3D" id="2.170.150.70">
    <property type="match status" value="1"/>
</dbReference>